<dbReference type="AlphaFoldDB" id="A0A261FEC1"/>
<reference evidence="1 2" key="1">
    <citation type="journal article" date="2017" name="BMC Genomics">
        <title>Comparative genomic and phylogenomic analyses of the Bifidobacteriaceae family.</title>
        <authorList>
            <person name="Lugli G.A."/>
            <person name="Milani C."/>
            <person name="Turroni F."/>
            <person name="Duranti S."/>
            <person name="Mancabelli L."/>
            <person name="Mangifesta M."/>
            <person name="Ferrario C."/>
            <person name="Modesto M."/>
            <person name="Mattarelli P."/>
            <person name="Jiri K."/>
            <person name="van Sinderen D."/>
            <person name="Ventura M."/>
        </authorList>
    </citation>
    <scope>NUCLEOTIDE SEQUENCE [LARGE SCALE GENOMIC DNA]</scope>
    <source>
        <strain evidence="1 2">DSM 100201</strain>
    </source>
</reference>
<proteinExistence type="predicted"/>
<dbReference type="EMBL" id="MWWV01000009">
    <property type="protein sequence ID" value="OZG57313.1"/>
    <property type="molecule type" value="Genomic_DNA"/>
</dbReference>
<accession>A0A261FEC1</accession>
<protein>
    <submittedName>
        <fullName evidence="1">Uncharacterized protein</fullName>
    </submittedName>
</protein>
<evidence type="ECO:0000313" key="2">
    <source>
        <dbReference type="Proteomes" id="UP000216444"/>
    </source>
</evidence>
<evidence type="ECO:0000313" key="1">
    <source>
        <dbReference type="EMBL" id="OZG57313.1"/>
    </source>
</evidence>
<sequence>MIKLDDQMYCELKQNVVKAYRQLGFIRIPVDPLELLASDGIQAVPYSIGLNIRNLNDFLTLSACPCGM</sequence>
<comment type="caution">
    <text evidence="1">The sequence shown here is derived from an EMBL/GenBank/DDBJ whole genome shotgun (WGS) entry which is preliminary data.</text>
</comment>
<organism evidence="1 2">
    <name type="scientific">Bifidobacterium tissieri</name>
    <dbReference type="NCBI Taxonomy" id="1630162"/>
    <lineage>
        <taxon>Bacteria</taxon>
        <taxon>Bacillati</taxon>
        <taxon>Actinomycetota</taxon>
        <taxon>Actinomycetes</taxon>
        <taxon>Bifidobacteriales</taxon>
        <taxon>Bifidobacteriaceae</taxon>
        <taxon>Bifidobacterium</taxon>
    </lineage>
</organism>
<name>A0A261FEC1_9BIFI</name>
<keyword evidence="2" id="KW-1185">Reference proteome</keyword>
<dbReference type="Proteomes" id="UP000216444">
    <property type="component" value="Unassembled WGS sequence"/>
</dbReference>
<gene>
    <name evidence="1" type="ORF">BTIS_1407</name>
</gene>